<sequence length="167" mass="18238">MTPPPSRPSNQIEFLPRTRQPKRPRSALTRRSSGSSARSSSGTGSASSSTSSQNSTSLEAPSASRASSSERRPRDSLVAFKSSDSFGSLHTLPRRLGSSSSPRCVSHKAQRSSLSVFKVSKPVPRVVETGEGSFNPFEYFPPWCAARGIWWGMKWCVGAVKFKRRKC</sequence>
<dbReference type="Proteomes" id="UP000799423">
    <property type="component" value="Unassembled WGS sequence"/>
</dbReference>
<keyword evidence="3" id="KW-1185">Reference proteome</keyword>
<evidence type="ECO:0000256" key="1">
    <source>
        <dbReference type="SAM" id="MobiDB-lite"/>
    </source>
</evidence>
<reference evidence="2" key="1">
    <citation type="submission" date="2020-01" db="EMBL/GenBank/DDBJ databases">
        <authorList>
            <consortium name="DOE Joint Genome Institute"/>
            <person name="Haridas S."/>
            <person name="Albert R."/>
            <person name="Binder M."/>
            <person name="Bloem J."/>
            <person name="Labutti K."/>
            <person name="Salamov A."/>
            <person name="Andreopoulos B."/>
            <person name="Baker S.E."/>
            <person name="Barry K."/>
            <person name="Bills G."/>
            <person name="Bluhm B.H."/>
            <person name="Cannon C."/>
            <person name="Castanera R."/>
            <person name="Culley D.E."/>
            <person name="Daum C."/>
            <person name="Ezra D."/>
            <person name="Gonzalez J.B."/>
            <person name="Henrissat B."/>
            <person name="Kuo A."/>
            <person name="Liang C."/>
            <person name="Lipzen A."/>
            <person name="Lutzoni F."/>
            <person name="Magnuson J."/>
            <person name="Mondo S."/>
            <person name="Nolan M."/>
            <person name="Ohm R."/>
            <person name="Pangilinan J."/>
            <person name="Park H.-J."/>
            <person name="Ramirez L."/>
            <person name="Alfaro M."/>
            <person name="Sun H."/>
            <person name="Tritt A."/>
            <person name="Yoshinaga Y."/>
            <person name="Zwiers L.-H."/>
            <person name="Turgeon B.G."/>
            <person name="Goodwin S.B."/>
            <person name="Spatafora J.W."/>
            <person name="Crous P.W."/>
            <person name="Grigoriev I.V."/>
        </authorList>
    </citation>
    <scope>NUCLEOTIDE SEQUENCE</scope>
    <source>
        <strain evidence="2">IPT5</strain>
    </source>
</reference>
<feature type="region of interest" description="Disordered" evidence="1">
    <location>
        <begin position="1"/>
        <end position="79"/>
    </location>
</feature>
<organism evidence="2 3">
    <name type="scientific">Plenodomus tracheiphilus IPT5</name>
    <dbReference type="NCBI Taxonomy" id="1408161"/>
    <lineage>
        <taxon>Eukaryota</taxon>
        <taxon>Fungi</taxon>
        <taxon>Dikarya</taxon>
        <taxon>Ascomycota</taxon>
        <taxon>Pezizomycotina</taxon>
        <taxon>Dothideomycetes</taxon>
        <taxon>Pleosporomycetidae</taxon>
        <taxon>Pleosporales</taxon>
        <taxon>Pleosporineae</taxon>
        <taxon>Leptosphaeriaceae</taxon>
        <taxon>Plenodomus</taxon>
    </lineage>
</organism>
<protein>
    <submittedName>
        <fullName evidence="2">Uncharacterized protein</fullName>
    </submittedName>
</protein>
<dbReference type="AlphaFoldDB" id="A0A6A7B2V1"/>
<accession>A0A6A7B2V1</accession>
<evidence type="ECO:0000313" key="3">
    <source>
        <dbReference type="Proteomes" id="UP000799423"/>
    </source>
</evidence>
<gene>
    <name evidence="2" type="ORF">T440DRAFT_145740</name>
</gene>
<dbReference type="EMBL" id="MU006315">
    <property type="protein sequence ID" value="KAF2848745.1"/>
    <property type="molecule type" value="Genomic_DNA"/>
</dbReference>
<dbReference type="OrthoDB" id="10512301at2759"/>
<evidence type="ECO:0000313" key="2">
    <source>
        <dbReference type="EMBL" id="KAF2848745.1"/>
    </source>
</evidence>
<proteinExistence type="predicted"/>
<feature type="compositionally biased region" description="Low complexity" evidence="1">
    <location>
        <begin position="26"/>
        <end position="67"/>
    </location>
</feature>
<name>A0A6A7B2V1_9PLEO</name>